<dbReference type="GO" id="GO:0000160">
    <property type="term" value="P:phosphorelay signal transduction system"/>
    <property type="evidence" value="ECO:0007669"/>
    <property type="project" value="InterPro"/>
</dbReference>
<dbReference type="GO" id="GO:0006355">
    <property type="term" value="P:regulation of DNA-templated transcription"/>
    <property type="evidence" value="ECO:0007669"/>
    <property type="project" value="InterPro"/>
</dbReference>
<name>A0A7D6VF44_9NOCA</name>
<dbReference type="Gene3D" id="1.25.40.10">
    <property type="entry name" value="Tetratricopeptide repeat domain"/>
    <property type="match status" value="1"/>
</dbReference>
<dbReference type="SMART" id="SM00862">
    <property type="entry name" value="Trans_reg_C"/>
    <property type="match status" value="1"/>
</dbReference>
<proteinExistence type="inferred from homology"/>
<dbReference type="SUPFAM" id="SSF48452">
    <property type="entry name" value="TPR-like"/>
    <property type="match status" value="1"/>
</dbReference>
<dbReference type="InterPro" id="IPR036388">
    <property type="entry name" value="WH-like_DNA-bd_sf"/>
</dbReference>
<dbReference type="PROSITE" id="PS51755">
    <property type="entry name" value="OMPR_PHOB"/>
    <property type="match status" value="1"/>
</dbReference>
<evidence type="ECO:0000256" key="5">
    <source>
        <dbReference type="PROSITE-ProRule" id="PRU01091"/>
    </source>
</evidence>
<dbReference type="GO" id="GO:0003677">
    <property type="term" value="F:DNA binding"/>
    <property type="evidence" value="ECO:0007669"/>
    <property type="project" value="UniProtKB-UniRule"/>
</dbReference>
<keyword evidence="2" id="KW-0805">Transcription regulation</keyword>
<evidence type="ECO:0000313" key="8">
    <source>
        <dbReference type="Proteomes" id="UP000515512"/>
    </source>
</evidence>
<dbReference type="PANTHER" id="PTHR35807">
    <property type="entry name" value="TRANSCRIPTIONAL REGULATOR REDD-RELATED"/>
    <property type="match status" value="1"/>
</dbReference>
<dbReference type="InterPro" id="IPR051677">
    <property type="entry name" value="AfsR-DnrI-RedD_regulator"/>
</dbReference>
<dbReference type="Gene3D" id="1.10.10.10">
    <property type="entry name" value="Winged helix-like DNA-binding domain superfamily/Winged helix DNA-binding domain"/>
    <property type="match status" value="1"/>
</dbReference>
<dbReference type="KEGG" id="nhu:H0264_12840"/>
<evidence type="ECO:0000313" key="7">
    <source>
        <dbReference type="EMBL" id="QLY33002.1"/>
    </source>
</evidence>
<sequence>MNERQIRVLGPLRVVIDGTPTPIRGRIQRALLGRLVVAHGRAVSTDRLVDDIWEGEPPPSAASVVQVQIHNLRRVFEPRRARRAPAAVVVSESGGYALRMASDQVDSWRFEAMLRAYQDRVRELGGELDPGEGCRLLDAVLGCWHGPALESFEGAGWAVGEAARLTDLWLLTAELRAQCALELGRATEVITGLRPLLEQHPEREESARLLATAQYRLGQQADALATLRRAGEYLVREIGVDPGRRLQRLETAILNQAEDLGDR</sequence>
<evidence type="ECO:0000256" key="1">
    <source>
        <dbReference type="ARBA" id="ARBA00005820"/>
    </source>
</evidence>
<dbReference type="EMBL" id="CP059399">
    <property type="protein sequence ID" value="QLY33002.1"/>
    <property type="molecule type" value="Genomic_DNA"/>
</dbReference>
<reference evidence="7 8" key="1">
    <citation type="submission" date="2020-07" db="EMBL/GenBank/DDBJ databases">
        <authorList>
            <person name="Zhuang K."/>
            <person name="Ran Y."/>
        </authorList>
    </citation>
    <scope>NUCLEOTIDE SEQUENCE [LARGE SCALE GENOMIC DNA]</scope>
    <source>
        <strain evidence="7 8">WCH-YHL-001</strain>
    </source>
</reference>
<evidence type="ECO:0000256" key="2">
    <source>
        <dbReference type="ARBA" id="ARBA00023015"/>
    </source>
</evidence>
<evidence type="ECO:0000256" key="4">
    <source>
        <dbReference type="ARBA" id="ARBA00023163"/>
    </source>
</evidence>
<feature type="DNA-binding region" description="OmpR/PhoB-type" evidence="5">
    <location>
        <begin position="1"/>
        <end position="100"/>
    </location>
</feature>
<comment type="similarity">
    <text evidence="1">Belongs to the AfsR/DnrI/RedD regulatory family.</text>
</comment>
<dbReference type="SMART" id="SM01043">
    <property type="entry name" value="BTAD"/>
    <property type="match status" value="1"/>
</dbReference>
<evidence type="ECO:0000259" key="6">
    <source>
        <dbReference type="PROSITE" id="PS51755"/>
    </source>
</evidence>
<gene>
    <name evidence="7" type="ORF">H0264_12840</name>
</gene>
<dbReference type="Pfam" id="PF00486">
    <property type="entry name" value="Trans_reg_C"/>
    <property type="match status" value="1"/>
</dbReference>
<dbReference type="SUPFAM" id="SSF46894">
    <property type="entry name" value="C-terminal effector domain of the bipartite response regulators"/>
    <property type="match status" value="1"/>
</dbReference>
<organism evidence="7 8">
    <name type="scientific">Nocardia huaxiensis</name>
    <dbReference type="NCBI Taxonomy" id="2755382"/>
    <lineage>
        <taxon>Bacteria</taxon>
        <taxon>Bacillati</taxon>
        <taxon>Actinomycetota</taxon>
        <taxon>Actinomycetes</taxon>
        <taxon>Mycobacteriales</taxon>
        <taxon>Nocardiaceae</taxon>
        <taxon>Nocardia</taxon>
    </lineage>
</organism>
<dbReference type="PANTHER" id="PTHR35807:SF1">
    <property type="entry name" value="TRANSCRIPTIONAL REGULATOR REDD"/>
    <property type="match status" value="1"/>
</dbReference>
<dbReference type="InterPro" id="IPR005158">
    <property type="entry name" value="BTAD"/>
</dbReference>
<evidence type="ECO:0000256" key="3">
    <source>
        <dbReference type="ARBA" id="ARBA00023125"/>
    </source>
</evidence>
<protein>
    <submittedName>
        <fullName evidence="7">AfsR/SARP family transcriptional regulator</fullName>
    </submittedName>
</protein>
<dbReference type="InterPro" id="IPR011990">
    <property type="entry name" value="TPR-like_helical_dom_sf"/>
</dbReference>
<dbReference type="InterPro" id="IPR016032">
    <property type="entry name" value="Sig_transdc_resp-reg_C-effctor"/>
</dbReference>
<accession>A0A7D6VF44</accession>
<dbReference type="Proteomes" id="UP000515512">
    <property type="component" value="Chromosome"/>
</dbReference>
<dbReference type="CDD" id="cd15831">
    <property type="entry name" value="BTAD"/>
    <property type="match status" value="1"/>
</dbReference>
<dbReference type="RefSeq" id="WP_181584166.1">
    <property type="nucleotide sequence ID" value="NZ_CP059399.1"/>
</dbReference>
<keyword evidence="3 5" id="KW-0238">DNA-binding</keyword>
<dbReference type="Pfam" id="PF03704">
    <property type="entry name" value="BTAD"/>
    <property type="match status" value="1"/>
</dbReference>
<keyword evidence="4" id="KW-0804">Transcription</keyword>
<dbReference type="InterPro" id="IPR001867">
    <property type="entry name" value="OmpR/PhoB-type_DNA-bd"/>
</dbReference>
<keyword evidence="8" id="KW-1185">Reference proteome</keyword>
<dbReference type="AlphaFoldDB" id="A0A7D6VF44"/>
<feature type="domain" description="OmpR/PhoB-type" evidence="6">
    <location>
        <begin position="1"/>
        <end position="100"/>
    </location>
</feature>